<proteinExistence type="predicted"/>
<evidence type="ECO:0000313" key="5">
    <source>
        <dbReference type="Proteomes" id="UP000018781"/>
    </source>
</evidence>
<feature type="compositionally biased region" description="Polar residues" evidence="3">
    <location>
        <begin position="10"/>
        <end position="20"/>
    </location>
</feature>
<dbReference type="PANTHER" id="PTHR12169">
    <property type="entry name" value="ATPASE N2B"/>
    <property type="match status" value="1"/>
</dbReference>
<dbReference type="PATRIC" id="fig|1435356.3.peg.272"/>
<dbReference type="Gene3D" id="3.40.50.300">
    <property type="entry name" value="P-loop containing nucleotide triphosphate hydrolases"/>
    <property type="match status" value="1"/>
</dbReference>
<dbReference type="InterPro" id="IPR027417">
    <property type="entry name" value="P-loop_NTPase"/>
</dbReference>
<dbReference type="SUPFAM" id="SSF52540">
    <property type="entry name" value="P-loop containing nucleoside triphosphate hydrolases"/>
    <property type="match status" value="1"/>
</dbReference>
<dbReference type="EMBL" id="CP006996">
    <property type="protein sequence ID" value="AHD19446.1"/>
    <property type="molecule type" value="Genomic_DNA"/>
</dbReference>
<dbReference type="InterPro" id="IPR005654">
    <property type="entry name" value="ATPase_AFG1-like"/>
</dbReference>
<dbReference type="Proteomes" id="UP000018781">
    <property type="component" value="Chromosome"/>
</dbReference>
<dbReference type="GO" id="GO:0005524">
    <property type="term" value="F:ATP binding"/>
    <property type="evidence" value="ECO:0007669"/>
    <property type="project" value="UniProtKB-KW"/>
</dbReference>
<evidence type="ECO:0000256" key="3">
    <source>
        <dbReference type="SAM" id="MobiDB-lite"/>
    </source>
</evidence>
<reference evidence="4 5" key="1">
    <citation type="journal article" date="2014" name="Genome Announc.">
        <title>Complete Genome of Rhodococcus pyridinivorans SB3094, a Methyl-Ethyl-Ketone-Degrading Bacterium Used for Bioaugmentation.</title>
        <authorList>
            <person name="Dueholm M.S."/>
            <person name="Albertsen M."/>
            <person name="D'Imperio S."/>
            <person name="Tale V.P."/>
            <person name="Lewis D."/>
            <person name="Nielsen P.H."/>
            <person name="Nielsen J.L."/>
        </authorList>
    </citation>
    <scope>NUCLEOTIDE SEQUENCE [LARGE SCALE GENOMIC DNA]</scope>
    <source>
        <strain evidence="4 5">SB3094</strain>
    </source>
</reference>
<dbReference type="CDD" id="cd00009">
    <property type="entry name" value="AAA"/>
    <property type="match status" value="1"/>
</dbReference>
<name>V9X7N5_9NOCA</name>
<dbReference type="eggNOG" id="COG1485">
    <property type="taxonomic scope" value="Bacteria"/>
</dbReference>
<dbReference type="GO" id="GO:0051301">
    <property type="term" value="P:cell division"/>
    <property type="evidence" value="ECO:0007669"/>
    <property type="project" value="TreeGrafter"/>
</dbReference>
<dbReference type="GO" id="GO:0016887">
    <property type="term" value="F:ATP hydrolysis activity"/>
    <property type="evidence" value="ECO:0007669"/>
    <property type="project" value="InterPro"/>
</dbReference>
<evidence type="ECO:0000256" key="2">
    <source>
        <dbReference type="ARBA" id="ARBA00022840"/>
    </source>
</evidence>
<feature type="region of interest" description="Disordered" evidence="3">
    <location>
        <begin position="1"/>
        <end position="23"/>
    </location>
</feature>
<dbReference type="PANTHER" id="PTHR12169:SF6">
    <property type="entry name" value="AFG1-LIKE ATPASE"/>
    <property type="match status" value="1"/>
</dbReference>
<dbReference type="NCBIfam" id="NF040713">
    <property type="entry name" value="ZapE"/>
    <property type="match status" value="1"/>
</dbReference>
<evidence type="ECO:0000256" key="1">
    <source>
        <dbReference type="ARBA" id="ARBA00022741"/>
    </source>
</evidence>
<accession>V9X7N5</accession>
<dbReference type="HOGENOM" id="CLU_008681_0_0_11"/>
<dbReference type="GO" id="GO:0032153">
    <property type="term" value="C:cell division site"/>
    <property type="evidence" value="ECO:0007669"/>
    <property type="project" value="TreeGrafter"/>
</dbReference>
<dbReference type="GO" id="GO:0005737">
    <property type="term" value="C:cytoplasm"/>
    <property type="evidence" value="ECO:0007669"/>
    <property type="project" value="TreeGrafter"/>
</dbReference>
<evidence type="ECO:0000313" key="4">
    <source>
        <dbReference type="EMBL" id="AHD19446.1"/>
    </source>
</evidence>
<protein>
    <submittedName>
        <fullName evidence="4">AFG1 family ATPase</fullName>
    </submittedName>
</protein>
<sequence>MRLRRRRNRMSPNTASSNPVPRTVFEDASRSRGFVLDPAQHDAVEQLCHPERPNVYLWGPPGRGKSWLADVYFSAYPGRNKLRVHFHEFFRDLHVELRRHRFDLDAALDHLIGRAELVCFDEFHVHDPADGTFVARLFPALLARRTRLVLTSNYPPRDLLPNPLFHDGFVPTIELVERSATIVALDGPRDHRLGSDHAKGFASGIWAVSPSDPQLRRLGLERPAPVEHRVLRPAGRPLRALRAEKDCLWFDFRDLCGHPTAPADYLALAADHLFWVVDKIPDLTTVGREPAQRFANLVDVLHDRDVRVVFVSEVAASELAAAVGPVAHDIGRLRSRLAQLRTIQDTSARTDAGRSRVRR</sequence>
<dbReference type="AlphaFoldDB" id="V9X7N5"/>
<organism evidence="4 5">
    <name type="scientific">Rhodococcus pyridinivorans SB3094</name>
    <dbReference type="NCBI Taxonomy" id="1435356"/>
    <lineage>
        <taxon>Bacteria</taxon>
        <taxon>Bacillati</taxon>
        <taxon>Actinomycetota</taxon>
        <taxon>Actinomycetes</taxon>
        <taxon>Mycobacteriales</taxon>
        <taxon>Nocardiaceae</taxon>
        <taxon>Rhodococcus</taxon>
    </lineage>
</organism>
<dbReference type="KEGG" id="rpy:Y013_01385"/>
<gene>
    <name evidence="4" type="ORF">Y013_01385</name>
</gene>
<keyword evidence="2" id="KW-0067">ATP-binding</keyword>
<keyword evidence="1" id="KW-0547">Nucleotide-binding</keyword>
<dbReference type="Pfam" id="PF03969">
    <property type="entry name" value="AFG1_ATPase"/>
    <property type="match status" value="1"/>
</dbReference>